<keyword evidence="5" id="KW-1185">Reference proteome</keyword>
<feature type="signal peptide" evidence="2">
    <location>
        <begin position="1"/>
        <end position="21"/>
    </location>
</feature>
<dbReference type="InterPro" id="IPR008969">
    <property type="entry name" value="CarboxyPept-like_regulatory"/>
</dbReference>
<dbReference type="NCBIfam" id="TIGR04057">
    <property type="entry name" value="SusC_RagA_signa"/>
    <property type="match status" value="1"/>
</dbReference>
<dbReference type="Gene3D" id="2.170.130.10">
    <property type="entry name" value="TonB-dependent receptor, plug domain"/>
    <property type="match status" value="1"/>
</dbReference>
<accession>A0ABR6KLC3</accession>
<protein>
    <submittedName>
        <fullName evidence="4">TonB-linked SusC/RagA family outer membrane protein</fullName>
    </submittedName>
</protein>
<proteinExistence type="inferred from homology"/>
<dbReference type="PROSITE" id="PS52016">
    <property type="entry name" value="TONB_DEPENDENT_REC_3"/>
    <property type="match status" value="1"/>
</dbReference>
<dbReference type="InterPro" id="IPR012910">
    <property type="entry name" value="Plug_dom"/>
</dbReference>
<dbReference type="Pfam" id="PF07715">
    <property type="entry name" value="Plug"/>
    <property type="match status" value="1"/>
</dbReference>
<evidence type="ECO:0000313" key="5">
    <source>
        <dbReference type="Proteomes" id="UP000533637"/>
    </source>
</evidence>
<keyword evidence="1" id="KW-0472">Membrane</keyword>
<evidence type="ECO:0000256" key="2">
    <source>
        <dbReference type="SAM" id="SignalP"/>
    </source>
</evidence>
<comment type="subcellular location">
    <subcellularLocation>
        <location evidence="1">Cell outer membrane</location>
        <topology evidence="1">Multi-pass membrane protein</topology>
    </subcellularLocation>
</comment>
<dbReference type="NCBIfam" id="TIGR04056">
    <property type="entry name" value="OMP_RagA_SusC"/>
    <property type="match status" value="1"/>
</dbReference>
<keyword evidence="1" id="KW-0998">Cell outer membrane</keyword>
<dbReference type="SUPFAM" id="SSF56935">
    <property type="entry name" value="Porins"/>
    <property type="match status" value="1"/>
</dbReference>
<reference evidence="4 5" key="1">
    <citation type="submission" date="2020-08" db="EMBL/GenBank/DDBJ databases">
        <title>Genomic Encyclopedia of Type Strains, Phase IV (KMG-IV): sequencing the most valuable type-strain genomes for metagenomic binning, comparative biology and taxonomic classification.</title>
        <authorList>
            <person name="Goeker M."/>
        </authorList>
    </citation>
    <scope>NUCLEOTIDE SEQUENCE [LARGE SCALE GENOMIC DNA]</scope>
    <source>
        <strain evidence="4 5">DSM 102983</strain>
    </source>
</reference>
<evidence type="ECO:0000256" key="1">
    <source>
        <dbReference type="PROSITE-ProRule" id="PRU01360"/>
    </source>
</evidence>
<keyword evidence="1" id="KW-0813">Transport</keyword>
<sequence>MKKQFIIIQLIMLCVGMSLHAQSGGKTLTLSGIVLDTSLDDEPMIGVNVYLRDEPGVGTSTDTDGRFNIKAKKGDVIVFKYLGYDNYEHIVMKSEGNLVVKMQTSSVQLEEAVVVGMGKQRKISVSGAITAVDVNQLQTPATSLNNMLGGRVAGVISMQSSGEPGKNISEFWVRGIGTFGANSSALVLIDGLEGRLSDIDPADVESFSILKDASATAVYGVRGANGVVLVTTKRGKSDRLRVTARVNFTVSQLKHLPEYLGAYDYAKLANEARVVSGMTPLYDETALNLIQYGLDPDLYPDVNWQDEILNKTSLQQTYYVSAQGGGNVAKYFISLNASNEGSAYKQDPSSKYKSNVAYQTYGYRSNLDISVTKTTDLYLGVDGFISSTGYPGGANTDYIWYAQSSLTPLTIPTMYSGGIFPSYDKNMYSPYIVLNHTGFGKKEEYKNMVTLALNQDLSMITPGLKVCVQGALNTTANKEEYRRLWPEMYNASERDVNGDLVLVKTIEAQPVVYGEEKYFYRKLHFETMVNYERLVANDHRFTGLLYYYMSDETDTGYKMEESLKAIPRRYQGISARITYGLKDTYFLDGNFGYTGSENFEPGRQFGFFPSVSVGWAPSQYKFVKKALPWLDFLKIRASYGSVGNDRISDKRFPYLTQMNPLAGTGWGANMIGVSESVMGADNLEWERATKADLGIEGRLFNEKVSFVVDIFQDKRNGIFQQRTNIPDYVGIPVGFPYGNVGKMKSYGSDGNISFTQSVGKDFYFTLRGNYTYSNNKVKEWEETNLPYDYLFRKGWPHNVTRGFISLGLFKDEADVKYSPKQFGEVRPGDIKYKDVDGNGVINDDDKVPLSFSNYPRFMYGFGGEFGYKNWSLNVLFKGTGRVDIFRTGVADGNGRLNDQGWVPFNEGKTGNVLSIVNDQANRWTPASYSGDPSTENPNAMFPRLSYGRNENNTKLSTFWMDNARYLRLEEVSLTYRLKSGRFLKSLGVSSMDFQLIGYNLFVWDKQKVNIFDPEQTERNGQSYPIPARYAAQIYVNF</sequence>
<dbReference type="Proteomes" id="UP000533637">
    <property type="component" value="Unassembled WGS sequence"/>
</dbReference>
<comment type="caution">
    <text evidence="4">The sequence shown here is derived from an EMBL/GenBank/DDBJ whole genome shotgun (WGS) entry which is preliminary data.</text>
</comment>
<gene>
    <name evidence="4" type="ORF">GGQ57_002208</name>
</gene>
<comment type="similarity">
    <text evidence="1">Belongs to the TonB-dependent receptor family.</text>
</comment>
<name>A0ABR6KLC3_9BACT</name>
<keyword evidence="1" id="KW-1134">Transmembrane beta strand</keyword>
<dbReference type="RefSeq" id="WP_183670667.1">
    <property type="nucleotide sequence ID" value="NZ_BMPB01000018.1"/>
</dbReference>
<dbReference type="InterPro" id="IPR023997">
    <property type="entry name" value="TonB-dep_OMP_SusC/RagA_CS"/>
</dbReference>
<feature type="chain" id="PRO_5046933803" evidence="2">
    <location>
        <begin position="22"/>
        <end position="1037"/>
    </location>
</feature>
<dbReference type="Pfam" id="PF13715">
    <property type="entry name" value="CarbopepD_reg_2"/>
    <property type="match status" value="1"/>
</dbReference>
<evidence type="ECO:0000313" key="4">
    <source>
        <dbReference type="EMBL" id="MBB4622308.1"/>
    </source>
</evidence>
<evidence type="ECO:0000259" key="3">
    <source>
        <dbReference type="Pfam" id="PF07715"/>
    </source>
</evidence>
<dbReference type="EMBL" id="JACHOC010000004">
    <property type="protein sequence ID" value="MBB4622308.1"/>
    <property type="molecule type" value="Genomic_DNA"/>
</dbReference>
<dbReference type="SUPFAM" id="SSF49464">
    <property type="entry name" value="Carboxypeptidase regulatory domain-like"/>
    <property type="match status" value="1"/>
</dbReference>
<dbReference type="InterPro" id="IPR039426">
    <property type="entry name" value="TonB-dep_rcpt-like"/>
</dbReference>
<organism evidence="4 5">
    <name type="scientific">Parabacteroides faecis</name>
    <dbReference type="NCBI Taxonomy" id="1217282"/>
    <lineage>
        <taxon>Bacteria</taxon>
        <taxon>Pseudomonadati</taxon>
        <taxon>Bacteroidota</taxon>
        <taxon>Bacteroidia</taxon>
        <taxon>Bacteroidales</taxon>
        <taxon>Tannerellaceae</taxon>
        <taxon>Parabacteroides</taxon>
    </lineage>
</organism>
<dbReference type="InterPro" id="IPR037066">
    <property type="entry name" value="Plug_dom_sf"/>
</dbReference>
<dbReference type="InterPro" id="IPR023996">
    <property type="entry name" value="TonB-dep_OMP_SusC/RagA"/>
</dbReference>
<keyword evidence="1" id="KW-0812">Transmembrane</keyword>
<keyword evidence="2" id="KW-0732">Signal</keyword>
<feature type="domain" description="TonB-dependent receptor plug" evidence="3">
    <location>
        <begin position="122"/>
        <end position="227"/>
    </location>
</feature>